<dbReference type="KEGG" id="asim:FE240_16575"/>
<gene>
    <name evidence="3" type="ORF">FE240_16575</name>
</gene>
<name>A0A5J6X1P7_9GAMM</name>
<keyword evidence="4" id="KW-1185">Reference proteome</keyword>
<dbReference type="GO" id="GO:0016829">
    <property type="term" value="F:lyase activity"/>
    <property type="evidence" value="ECO:0007669"/>
    <property type="project" value="UniProtKB-KW"/>
</dbReference>
<evidence type="ECO:0000256" key="2">
    <source>
        <dbReference type="ARBA" id="ARBA00023239"/>
    </source>
</evidence>
<dbReference type="PANTHER" id="PTHR35137">
    <property type="entry name" value="CHROMOPHORE LYASE CRL, CHLOROPLASTIC"/>
    <property type="match status" value="1"/>
</dbReference>
<evidence type="ECO:0000256" key="1">
    <source>
        <dbReference type="ARBA" id="ARBA00008206"/>
    </source>
</evidence>
<proteinExistence type="inferred from homology"/>
<comment type="similarity">
    <text evidence="1">Belongs to the CpcT/CpeT biliprotein lyase family.</text>
</comment>
<dbReference type="PANTHER" id="PTHR35137:SF1">
    <property type="entry name" value="CHROMOPHORE LYASE CRL, CHLOROPLASTIC"/>
    <property type="match status" value="1"/>
</dbReference>
<protein>
    <submittedName>
        <fullName evidence="3">Uncharacterized protein</fullName>
    </submittedName>
</protein>
<dbReference type="Proteomes" id="UP000594034">
    <property type="component" value="Chromosome"/>
</dbReference>
<organism evidence="3 4">
    <name type="scientific">Aeromonas simiae</name>
    <dbReference type="NCBI Taxonomy" id="218936"/>
    <lineage>
        <taxon>Bacteria</taxon>
        <taxon>Pseudomonadati</taxon>
        <taxon>Pseudomonadota</taxon>
        <taxon>Gammaproteobacteria</taxon>
        <taxon>Aeromonadales</taxon>
        <taxon>Aeromonadaceae</taxon>
        <taxon>Aeromonas</taxon>
    </lineage>
</organism>
<dbReference type="RefSeq" id="WP_193002513.1">
    <property type="nucleotide sequence ID" value="NZ_CP040449.1"/>
</dbReference>
<keyword evidence="2" id="KW-0456">Lyase</keyword>
<dbReference type="Gene3D" id="2.40.128.590">
    <property type="entry name" value="CpcT/CpeT domain"/>
    <property type="match status" value="1"/>
</dbReference>
<dbReference type="InterPro" id="IPR010404">
    <property type="entry name" value="CpcT/CpeT"/>
</dbReference>
<dbReference type="Pfam" id="PF06206">
    <property type="entry name" value="CpeT"/>
    <property type="match status" value="1"/>
</dbReference>
<dbReference type="InterPro" id="IPR038672">
    <property type="entry name" value="CpcT/CpeT_sf"/>
</dbReference>
<evidence type="ECO:0000313" key="4">
    <source>
        <dbReference type="Proteomes" id="UP000594034"/>
    </source>
</evidence>
<sequence>MGRFTRQSKETRVRWGWLLLLWLALPGQAEELTPVTGWLSGAFSSAEQAAQDRRFERVELRSREIWRGTSRTTRWIYFEQYLSHKPAHPFRQRIFRLTPEGGGVVRMVEFTMPRAIDFAGAWRTPALLDGLTPDQLSHRQGCDLLLRRLPSGDYEGRNQVGECATDFAGATTLVQYLWVGPRYIRLLDRAYDDVGTLRWGSPGEGYVYLRH</sequence>
<dbReference type="EMBL" id="CP040449">
    <property type="protein sequence ID" value="QFI56148.1"/>
    <property type="molecule type" value="Genomic_DNA"/>
</dbReference>
<dbReference type="CDD" id="cd16338">
    <property type="entry name" value="CpcT"/>
    <property type="match status" value="1"/>
</dbReference>
<reference evidence="3 4" key="1">
    <citation type="submission" date="2019-05" db="EMBL/GenBank/DDBJ databases">
        <title>OXA-830, a novel chromosomally encoded expanded-spectrum class D beta-lactamase in Aeromonas simiae.</title>
        <authorList>
            <person name="Zhou W."/>
            <person name="Chen Q."/>
        </authorList>
    </citation>
    <scope>NUCLEOTIDE SEQUENCE [LARGE SCALE GENOMIC DNA]</scope>
    <source>
        <strain evidence="3 4">A6</strain>
    </source>
</reference>
<accession>A0A5J6X1P7</accession>
<evidence type="ECO:0000313" key="3">
    <source>
        <dbReference type="EMBL" id="QFI56148.1"/>
    </source>
</evidence>
<dbReference type="AlphaFoldDB" id="A0A5J6X1P7"/>